<accession>A0ABS5S2C2</accession>
<proteinExistence type="predicted"/>
<dbReference type="Proteomes" id="UP001297092">
    <property type="component" value="Unassembled WGS sequence"/>
</dbReference>
<dbReference type="InterPro" id="IPR019613">
    <property type="entry name" value="DUF4198"/>
</dbReference>
<organism evidence="2 3">
    <name type="scientific">Aequorivita echinoideorum</name>
    <dbReference type="NCBI Taxonomy" id="1549647"/>
    <lineage>
        <taxon>Bacteria</taxon>
        <taxon>Pseudomonadati</taxon>
        <taxon>Bacteroidota</taxon>
        <taxon>Flavobacteriia</taxon>
        <taxon>Flavobacteriales</taxon>
        <taxon>Flavobacteriaceae</taxon>
        <taxon>Aequorivita</taxon>
    </lineage>
</organism>
<dbReference type="EMBL" id="JAHCTB010000002">
    <property type="protein sequence ID" value="MBT0607358.1"/>
    <property type="molecule type" value="Genomic_DNA"/>
</dbReference>
<gene>
    <name evidence="2" type="ORF">KIV10_04110</name>
</gene>
<keyword evidence="3" id="KW-1185">Reference proteome</keyword>
<evidence type="ECO:0000313" key="3">
    <source>
        <dbReference type="Proteomes" id="UP001297092"/>
    </source>
</evidence>
<reference evidence="2 3" key="1">
    <citation type="submission" date="2021-05" db="EMBL/GenBank/DDBJ databases">
        <title>Aequorivita echinoideorum JCM 30378 genome.</title>
        <authorList>
            <person name="Zhang H."/>
            <person name="Li C."/>
        </authorList>
    </citation>
    <scope>NUCLEOTIDE SEQUENCE [LARGE SCALE GENOMIC DNA]</scope>
    <source>
        <strain evidence="2 3">JCM30378</strain>
    </source>
</reference>
<dbReference type="RefSeq" id="WP_214112238.1">
    <property type="nucleotide sequence ID" value="NZ_JAHCTB010000002.1"/>
</dbReference>
<dbReference type="Pfam" id="PF10670">
    <property type="entry name" value="DUF4198"/>
    <property type="match status" value="1"/>
</dbReference>
<protein>
    <submittedName>
        <fullName evidence="2">DUF4198 domain-containing protein</fullName>
    </submittedName>
</protein>
<name>A0ABS5S2C2_9FLAO</name>
<comment type="caution">
    <text evidence="2">The sequence shown here is derived from an EMBL/GenBank/DDBJ whole genome shotgun (WGS) entry which is preliminary data.</text>
</comment>
<sequence length="264" mass="30273">MLKRNFIFLIAAFIATAAVAHEYILLAYQYRLQKGDMLEVHLFVADGFNVQLERPLQAEMTKKFEMLNENGAVNLLKENKNGAFPILKRKVDFNGLALIHSERNYAKITLPNEKFKSYLKEDNIENISIDEVNKTEQRERYTRYLKLLVQSEPKANDTLYKTIVGQNLEIVLLENPYSLEIGETLHAQILFKGKPLANKTITARNRTGNKSATSQTSRTDANGTCNFTIDREGDWFVHVTHMIPSPDSKDADWESFWATYSFGI</sequence>
<evidence type="ECO:0000313" key="2">
    <source>
        <dbReference type="EMBL" id="MBT0607358.1"/>
    </source>
</evidence>
<feature type="region of interest" description="Disordered" evidence="1">
    <location>
        <begin position="203"/>
        <end position="223"/>
    </location>
</feature>
<evidence type="ECO:0000256" key="1">
    <source>
        <dbReference type="SAM" id="MobiDB-lite"/>
    </source>
</evidence>